<dbReference type="PANTHER" id="PTHR12993:SF11">
    <property type="entry name" value="N-ACETYLGLUCOSAMINYL-PHOSPHATIDYLINOSITOL DE-N-ACETYLASE"/>
    <property type="match status" value="1"/>
</dbReference>
<dbReference type="EMBL" id="JBHSWW010000030">
    <property type="protein sequence ID" value="MFC6752619.1"/>
    <property type="molecule type" value="Genomic_DNA"/>
</dbReference>
<dbReference type="PANTHER" id="PTHR12993">
    <property type="entry name" value="N-ACETYLGLUCOSAMINYL-PHOSPHATIDYLINOSITOL DE-N-ACETYLASE-RELATED"/>
    <property type="match status" value="1"/>
</dbReference>
<gene>
    <name evidence="1" type="ORF">ACFQEU_03930</name>
</gene>
<name>A0ABD5S883_9EURY</name>
<reference evidence="1 2" key="1">
    <citation type="journal article" date="2019" name="Int. J. Syst. Evol. Microbiol.">
        <title>The Global Catalogue of Microorganisms (GCM) 10K type strain sequencing project: providing services to taxonomists for standard genome sequencing and annotation.</title>
        <authorList>
            <consortium name="The Broad Institute Genomics Platform"/>
            <consortium name="The Broad Institute Genome Sequencing Center for Infectious Disease"/>
            <person name="Wu L."/>
            <person name="Ma J."/>
        </authorList>
    </citation>
    <scope>NUCLEOTIDE SEQUENCE [LARGE SCALE GENOMIC DNA]</scope>
    <source>
        <strain evidence="1 2">CGMCC 1.3239</strain>
    </source>
</reference>
<dbReference type="EC" id="3.5.1.-" evidence="1"/>
<keyword evidence="2" id="KW-1185">Reference proteome</keyword>
<dbReference type="InterPro" id="IPR024078">
    <property type="entry name" value="LmbE-like_dom_sf"/>
</dbReference>
<evidence type="ECO:0000313" key="1">
    <source>
        <dbReference type="EMBL" id="MFC6752619.1"/>
    </source>
</evidence>
<dbReference type="AlphaFoldDB" id="A0ABD5S883"/>
<dbReference type="InterPro" id="IPR003737">
    <property type="entry name" value="GlcNAc_PI_deacetylase-related"/>
</dbReference>
<dbReference type="RefSeq" id="WP_379779481.1">
    <property type="nucleotide sequence ID" value="NZ_JBHSWW010000030.1"/>
</dbReference>
<evidence type="ECO:0000313" key="2">
    <source>
        <dbReference type="Proteomes" id="UP001596442"/>
    </source>
</evidence>
<dbReference type="Pfam" id="PF02585">
    <property type="entry name" value="PIG-L"/>
    <property type="match status" value="1"/>
</dbReference>
<keyword evidence="1" id="KW-0378">Hydrolase</keyword>
<accession>A0ABD5S883</accession>
<dbReference type="Proteomes" id="UP001596442">
    <property type="component" value="Unassembled WGS sequence"/>
</dbReference>
<dbReference type="GO" id="GO:0016787">
    <property type="term" value="F:hydrolase activity"/>
    <property type="evidence" value="ECO:0007669"/>
    <property type="project" value="UniProtKB-KW"/>
</dbReference>
<comment type="caution">
    <text evidence="1">The sequence shown here is derived from an EMBL/GenBank/DDBJ whole genome shotgun (WGS) entry which is preliminary data.</text>
</comment>
<dbReference type="SUPFAM" id="SSF102588">
    <property type="entry name" value="LmbE-like"/>
    <property type="match status" value="1"/>
</dbReference>
<organism evidence="1 2">
    <name type="scientific">Halorubrum tibetense</name>
    <dbReference type="NCBI Taxonomy" id="175631"/>
    <lineage>
        <taxon>Archaea</taxon>
        <taxon>Methanobacteriati</taxon>
        <taxon>Methanobacteriota</taxon>
        <taxon>Stenosarchaea group</taxon>
        <taxon>Halobacteria</taxon>
        <taxon>Halobacteriales</taxon>
        <taxon>Haloferacaceae</taxon>
        <taxon>Halorubrum</taxon>
    </lineage>
</organism>
<protein>
    <submittedName>
        <fullName evidence="1">PIG-L deacetylase family protein</fullName>
        <ecNumber evidence="1">3.5.1.-</ecNumber>
    </submittedName>
</protein>
<sequence>MFEGDNTVLVIGAHPDDEVLGAGGTIAKHANSGDDVHILIVTEGTTHQYGDTELIEEKKKQAKLCADTLGASTVHFGDLPDMKLDQIPHVEVNSVIEGVCCEVNPDIVYTHSRREVNLDHLAVHESTVVATRPGSGVSTVLTYETPSSTDFATDIDGFNPTLFTEIEEYLDVKTDAFNCYETEVREYPHPRSTESIRSIAKARGAASGCRAAEAFDILRAYR</sequence>
<dbReference type="Gene3D" id="3.40.50.10320">
    <property type="entry name" value="LmbE-like"/>
    <property type="match status" value="1"/>
</dbReference>
<proteinExistence type="predicted"/>